<dbReference type="GO" id="GO:0008234">
    <property type="term" value="F:cysteine-type peptidase activity"/>
    <property type="evidence" value="ECO:0007669"/>
    <property type="project" value="UniProtKB-KW"/>
</dbReference>
<accession>A0A0P1G004</accession>
<evidence type="ECO:0000259" key="5">
    <source>
        <dbReference type="PROSITE" id="PS51935"/>
    </source>
</evidence>
<keyword evidence="7" id="KW-1185">Reference proteome</keyword>
<evidence type="ECO:0000256" key="2">
    <source>
        <dbReference type="ARBA" id="ARBA00022670"/>
    </source>
</evidence>
<dbReference type="SUPFAM" id="SSF54001">
    <property type="entry name" value="Cysteine proteinases"/>
    <property type="match status" value="1"/>
</dbReference>
<evidence type="ECO:0000313" key="6">
    <source>
        <dbReference type="EMBL" id="CUH74767.1"/>
    </source>
</evidence>
<organism evidence="6 7">
    <name type="scientific">Tropicibacter naphthalenivorans</name>
    <dbReference type="NCBI Taxonomy" id="441103"/>
    <lineage>
        <taxon>Bacteria</taxon>
        <taxon>Pseudomonadati</taxon>
        <taxon>Pseudomonadota</taxon>
        <taxon>Alphaproteobacteria</taxon>
        <taxon>Rhodobacterales</taxon>
        <taxon>Roseobacteraceae</taxon>
        <taxon>Tropicibacter</taxon>
    </lineage>
</organism>
<proteinExistence type="inferred from homology"/>
<protein>
    <submittedName>
        <fullName evidence="6">Dipeptidyl-peptidase 6</fullName>
        <ecNumber evidence="6">3.4.22.-</ecNumber>
    </submittedName>
</protein>
<reference evidence="6 7" key="1">
    <citation type="submission" date="2015-09" db="EMBL/GenBank/DDBJ databases">
        <authorList>
            <consortium name="Swine Surveillance"/>
        </authorList>
    </citation>
    <scope>NUCLEOTIDE SEQUENCE [LARGE SCALE GENOMIC DNA]</scope>
    <source>
        <strain evidence="6 7">CECT 7648</strain>
    </source>
</reference>
<dbReference type="PANTHER" id="PTHR47359">
    <property type="entry name" value="PEPTIDOGLYCAN DL-ENDOPEPTIDASE CWLO"/>
    <property type="match status" value="1"/>
</dbReference>
<dbReference type="InterPro" id="IPR041382">
    <property type="entry name" value="SH3_16"/>
</dbReference>
<dbReference type="EC" id="3.4.22.-" evidence="6"/>
<dbReference type="InterPro" id="IPR038765">
    <property type="entry name" value="Papain-like_cys_pep_sf"/>
</dbReference>
<dbReference type="Pfam" id="PF00877">
    <property type="entry name" value="NLPC_P60"/>
    <property type="match status" value="1"/>
</dbReference>
<dbReference type="Proteomes" id="UP000054935">
    <property type="component" value="Unassembled WGS sequence"/>
</dbReference>
<feature type="domain" description="NlpC/P60" evidence="5">
    <location>
        <begin position="157"/>
        <end position="279"/>
    </location>
</feature>
<evidence type="ECO:0000256" key="4">
    <source>
        <dbReference type="ARBA" id="ARBA00022807"/>
    </source>
</evidence>
<dbReference type="InterPro" id="IPR051794">
    <property type="entry name" value="PG_Endopeptidase_C40"/>
</dbReference>
<keyword evidence="2" id="KW-0645">Protease</keyword>
<dbReference type="GO" id="GO:0006508">
    <property type="term" value="P:proteolysis"/>
    <property type="evidence" value="ECO:0007669"/>
    <property type="project" value="UniProtKB-KW"/>
</dbReference>
<name>A0A0P1G004_9RHOB</name>
<dbReference type="EMBL" id="CYSE01000001">
    <property type="protein sequence ID" value="CUH74767.1"/>
    <property type="molecule type" value="Genomic_DNA"/>
</dbReference>
<evidence type="ECO:0000256" key="1">
    <source>
        <dbReference type="ARBA" id="ARBA00007074"/>
    </source>
</evidence>
<comment type="similarity">
    <text evidence="1">Belongs to the peptidase C40 family.</text>
</comment>
<dbReference type="RefSeq" id="WP_058245664.1">
    <property type="nucleotide sequence ID" value="NZ_CYSE01000001.1"/>
</dbReference>
<keyword evidence="3 6" id="KW-0378">Hydrolase</keyword>
<dbReference type="STRING" id="441103.TRN7648_00074"/>
<evidence type="ECO:0000256" key="3">
    <source>
        <dbReference type="ARBA" id="ARBA00022801"/>
    </source>
</evidence>
<dbReference type="OrthoDB" id="9813368at2"/>
<dbReference type="Pfam" id="PF18348">
    <property type="entry name" value="SH3_16"/>
    <property type="match status" value="1"/>
</dbReference>
<evidence type="ECO:0000313" key="7">
    <source>
        <dbReference type="Proteomes" id="UP000054935"/>
    </source>
</evidence>
<dbReference type="Gene3D" id="3.90.1720.10">
    <property type="entry name" value="endopeptidase domain like (from Nostoc punctiforme)"/>
    <property type="match status" value="1"/>
</dbReference>
<dbReference type="InterPro" id="IPR000064">
    <property type="entry name" value="NLP_P60_dom"/>
</dbReference>
<keyword evidence="4" id="KW-0788">Thiol protease</keyword>
<gene>
    <name evidence="6" type="ORF">TRN7648_00074</name>
</gene>
<dbReference type="AlphaFoldDB" id="A0A0P1G004"/>
<dbReference type="PROSITE" id="PS51935">
    <property type="entry name" value="NLPC_P60"/>
    <property type="match status" value="1"/>
</dbReference>
<sequence length="282" mass="30480">MSFPGQSDDPRCLQANDRVAARWLSARFPNLTPVDPQAHSVTTPVLDLTAQPGGARERQLRYGEVFDVLELRDGFAFGTAQIANCVGWVDAAALAPETARQGNLARVTARATHAYPEPNFKTRETLALPHLATLKTQSTEGRFTQTELGWVPSIHLQTQTKDPVATAELYLGTPYLWGGNSAFGIDCSGLVQAALAACHIACPADSDLQQAYFPAAQTPEHQRGDLLFWKGHVAMVADPETLIHANAHHMATAYEAIQDAITRIQSQGDGPVTKHARPAPSL</sequence>
<dbReference type="PANTHER" id="PTHR47359:SF3">
    <property type="entry name" value="NLP_P60 DOMAIN-CONTAINING PROTEIN-RELATED"/>
    <property type="match status" value="1"/>
</dbReference>